<evidence type="ECO:0000256" key="1">
    <source>
        <dbReference type="ARBA" id="ARBA00022722"/>
    </source>
</evidence>
<feature type="domain" description="Retroviral polymerase SH3-like" evidence="10">
    <location>
        <begin position="332"/>
        <end position="368"/>
    </location>
</feature>
<accession>A0A438EAF8</accession>
<dbReference type="GO" id="GO:0003676">
    <property type="term" value="F:nucleic acid binding"/>
    <property type="evidence" value="ECO:0007669"/>
    <property type="project" value="InterPro"/>
</dbReference>
<sequence length="850" mass="93809">MPLTPDVGAQQIQLDKFFMVLTLISLRLDLELSMIRFLFLKLPLEEDAVVPKVEANVLIAPIAINLATLAIVAISYMDGLLALPIWPSPLILRCLSLRAPPHLRHLRLLLPLLPSLDLFSSITTTSALPTVILANGSQTVAKGIGLAIPLPSLPLTSVLYIPECPFNLISINKITRALNCSITFSDKFVTLQDRSTGKTIGIGRESQGLYHLTSDSSPAVCISTDAPLLIHNRLLGKHTRISFPKRLNNRAKSPFELVHTNVWGPCRTASTLGFQYFVTFIDDYSRSPFTSFMSHHGILHQSSCAHTPQQNGVAERKNRHLVETARTILSIDKLSAKAMKCLFLGYSRLQKGYRCYSLETHRYFISADLMSCLLNHFRFIIVALVSLLLSPFVEAPADSLPIPSASPAPALPSPNDLPIAIRKVKVGPDGQVDRLKARLVAKGYTQVYGSDYGDTFSLLPRLLLSGESGLVCMLRRSLYGLKQSPRAWFGRFSSVVQEFGMLPQYSRPFSSDQDGIQKLKQHLFTHFQTKDLGKLKYFLGIEIAQSSSGVVLFPKEVCFRHLGRNRTPGQGVLYENRGHTQVVGYTDADWLAHPQIDIPLQGTVFLLEIPFGCTGQAVVHPGSIAGADSAATRRLPAIPDHLDQPEDGSNDLDKLRVLIQKFEVVGFNLGDSCVPGRHSANFSAVSVQYQRAFIEDLTQDLQGSFHFMKIEEGKSENRDMFCLYLLSLQQAFNLSDRKGVLEKGFLSMTACELILGKFVVCSGHQQLVNHVYFSPHGQGCTSSSVTMAFGRASSAIFLSASSTAALHWFISPELVLCRIQEGGTLCFPAVLSLHFARKYSAHLEDSVMID</sequence>
<keyword evidence="7" id="KW-0695">RNA-directed DNA polymerase</keyword>
<dbReference type="PANTHER" id="PTHR42648:SF11">
    <property type="entry name" value="TRANSPOSON TY4-P GAG-POL POLYPROTEIN"/>
    <property type="match status" value="1"/>
</dbReference>
<dbReference type="PANTHER" id="PTHR42648">
    <property type="entry name" value="TRANSPOSASE, PUTATIVE-RELATED"/>
    <property type="match status" value="1"/>
</dbReference>
<dbReference type="GO" id="GO:0006310">
    <property type="term" value="P:DNA recombination"/>
    <property type="evidence" value="ECO:0007669"/>
    <property type="project" value="UniProtKB-KW"/>
</dbReference>
<evidence type="ECO:0000313" key="12">
    <source>
        <dbReference type="Proteomes" id="UP000288805"/>
    </source>
</evidence>
<dbReference type="InterPro" id="IPR057670">
    <property type="entry name" value="SH3_retrovirus"/>
</dbReference>
<keyword evidence="4" id="KW-0378">Hydrolase</keyword>
<dbReference type="InterPro" id="IPR039537">
    <property type="entry name" value="Retrotran_Ty1/copia-like"/>
</dbReference>
<keyword evidence="8" id="KW-0548">Nucleotidyltransferase</keyword>
<dbReference type="Proteomes" id="UP000288805">
    <property type="component" value="Unassembled WGS sequence"/>
</dbReference>
<dbReference type="GO" id="GO:0016787">
    <property type="term" value="F:hydrolase activity"/>
    <property type="evidence" value="ECO:0007669"/>
    <property type="project" value="UniProtKB-KW"/>
</dbReference>
<organism evidence="11 12">
    <name type="scientific">Vitis vinifera</name>
    <name type="common">Grape</name>
    <dbReference type="NCBI Taxonomy" id="29760"/>
    <lineage>
        <taxon>Eukaryota</taxon>
        <taxon>Viridiplantae</taxon>
        <taxon>Streptophyta</taxon>
        <taxon>Embryophyta</taxon>
        <taxon>Tracheophyta</taxon>
        <taxon>Spermatophyta</taxon>
        <taxon>Magnoliopsida</taxon>
        <taxon>eudicotyledons</taxon>
        <taxon>Gunneridae</taxon>
        <taxon>Pentapetalae</taxon>
        <taxon>rosids</taxon>
        <taxon>Vitales</taxon>
        <taxon>Vitaceae</taxon>
        <taxon>Viteae</taxon>
        <taxon>Vitis</taxon>
    </lineage>
</organism>
<dbReference type="InterPro" id="IPR012337">
    <property type="entry name" value="RNaseH-like_sf"/>
</dbReference>
<dbReference type="SUPFAM" id="SSF53098">
    <property type="entry name" value="Ribonuclease H-like"/>
    <property type="match status" value="1"/>
</dbReference>
<keyword evidence="3" id="KW-0255">Endonuclease</keyword>
<evidence type="ECO:0000259" key="10">
    <source>
        <dbReference type="Pfam" id="PF25597"/>
    </source>
</evidence>
<keyword evidence="2" id="KW-0479">Metal-binding</keyword>
<dbReference type="GO" id="GO:0003887">
    <property type="term" value="F:DNA-directed DNA polymerase activity"/>
    <property type="evidence" value="ECO:0007669"/>
    <property type="project" value="UniProtKB-KW"/>
</dbReference>
<gene>
    <name evidence="11" type="ORF">CK203_086922</name>
</gene>
<keyword evidence="8" id="KW-0808">Transferase</keyword>
<dbReference type="EMBL" id="QGNW01001346">
    <property type="protein sequence ID" value="RVW44658.1"/>
    <property type="molecule type" value="Genomic_DNA"/>
</dbReference>
<reference evidence="11 12" key="1">
    <citation type="journal article" date="2018" name="PLoS Genet.">
        <title>Population sequencing reveals clonal diversity and ancestral inbreeding in the grapevine cultivar Chardonnay.</title>
        <authorList>
            <person name="Roach M.J."/>
            <person name="Johnson D.L."/>
            <person name="Bohlmann J."/>
            <person name="van Vuuren H.J."/>
            <person name="Jones S.J."/>
            <person name="Pretorius I.S."/>
            <person name="Schmidt S.A."/>
            <person name="Borneman A.R."/>
        </authorList>
    </citation>
    <scope>NUCLEOTIDE SEQUENCE [LARGE SCALE GENOMIC DNA]</scope>
    <source>
        <strain evidence="12">cv. Chardonnay</strain>
        <tissue evidence="11">Leaf</tissue>
    </source>
</reference>
<protein>
    <recommendedName>
        <fullName evidence="10">Retroviral polymerase SH3-like domain-containing protein</fullName>
    </recommendedName>
</protein>
<dbReference type="Gene3D" id="3.30.420.10">
    <property type="entry name" value="Ribonuclease H-like superfamily/Ribonuclease H"/>
    <property type="match status" value="1"/>
</dbReference>
<proteinExistence type="predicted"/>
<dbReference type="AlphaFoldDB" id="A0A438EAF8"/>
<dbReference type="Pfam" id="PF25597">
    <property type="entry name" value="SH3_retrovirus"/>
    <property type="match status" value="1"/>
</dbReference>
<name>A0A438EAF8_VITVI</name>
<evidence type="ECO:0000256" key="2">
    <source>
        <dbReference type="ARBA" id="ARBA00022723"/>
    </source>
</evidence>
<evidence type="ECO:0000256" key="6">
    <source>
        <dbReference type="ARBA" id="ARBA00022908"/>
    </source>
</evidence>
<evidence type="ECO:0000256" key="4">
    <source>
        <dbReference type="ARBA" id="ARBA00022801"/>
    </source>
</evidence>
<keyword evidence="6" id="KW-0229">DNA integration</keyword>
<dbReference type="GO" id="GO:0015074">
    <property type="term" value="P:DNA integration"/>
    <property type="evidence" value="ECO:0007669"/>
    <property type="project" value="UniProtKB-KW"/>
</dbReference>
<evidence type="ECO:0000256" key="5">
    <source>
        <dbReference type="ARBA" id="ARBA00022842"/>
    </source>
</evidence>
<keyword evidence="9" id="KW-0233">DNA recombination</keyword>
<dbReference type="InterPro" id="IPR036397">
    <property type="entry name" value="RNaseH_sf"/>
</dbReference>
<dbReference type="GO" id="GO:0046872">
    <property type="term" value="F:metal ion binding"/>
    <property type="evidence" value="ECO:0007669"/>
    <property type="project" value="UniProtKB-KW"/>
</dbReference>
<evidence type="ECO:0000313" key="11">
    <source>
        <dbReference type="EMBL" id="RVW44658.1"/>
    </source>
</evidence>
<evidence type="ECO:0000256" key="7">
    <source>
        <dbReference type="ARBA" id="ARBA00022918"/>
    </source>
</evidence>
<comment type="caution">
    <text evidence="11">The sequence shown here is derived from an EMBL/GenBank/DDBJ whole genome shotgun (WGS) entry which is preliminary data.</text>
</comment>
<evidence type="ECO:0000256" key="3">
    <source>
        <dbReference type="ARBA" id="ARBA00022759"/>
    </source>
</evidence>
<dbReference type="GO" id="GO:0003964">
    <property type="term" value="F:RNA-directed DNA polymerase activity"/>
    <property type="evidence" value="ECO:0007669"/>
    <property type="project" value="UniProtKB-KW"/>
</dbReference>
<keyword evidence="8" id="KW-0239">DNA-directed DNA polymerase</keyword>
<keyword evidence="5" id="KW-0460">Magnesium</keyword>
<evidence type="ECO:0000256" key="9">
    <source>
        <dbReference type="ARBA" id="ARBA00023172"/>
    </source>
</evidence>
<dbReference type="GO" id="GO:0004519">
    <property type="term" value="F:endonuclease activity"/>
    <property type="evidence" value="ECO:0007669"/>
    <property type="project" value="UniProtKB-KW"/>
</dbReference>
<evidence type="ECO:0000256" key="8">
    <source>
        <dbReference type="ARBA" id="ARBA00022932"/>
    </source>
</evidence>
<keyword evidence="1" id="KW-0540">Nuclease</keyword>